<name>A0ABW4I8F0_9SPHI</name>
<accession>A0ABW4I8F0</accession>
<dbReference type="EMBL" id="JBHUDG010000003">
    <property type="protein sequence ID" value="MFD1629026.1"/>
    <property type="molecule type" value="Genomic_DNA"/>
</dbReference>
<feature type="transmembrane region" description="Helical" evidence="7">
    <location>
        <begin position="345"/>
        <end position="363"/>
    </location>
</feature>
<comment type="subcellular location">
    <subcellularLocation>
        <location evidence="1">Cell membrane</location>
        <topology evidence="1">Multi-pass membrane protein</topology>
    </subcellularLocation>
</comment>
<dbReference type="PANTHER" id="PTHR32309:SF31">
    <property type="entry name" value="CAPSULAR EXOPOLYSACCHARIDE FAMILY"/>
    <property type="match status" value="1"/>
</dbReference>
<organism evidence="9 10">
    <name type="scientific">Pseudopedobacter beijingensis</name>
    <dbReference type="NCBI Taxonomy" id="1207056"/>
    <lineage>
        <taxon>Bacteria</taxon>
        <taxon>Pseudomonadati</taxon>
        <taxon>Bacteroidota</taxon>
        <taxon>Sphingobacteriia</taxon>
        <taxon>Sphingobacteriales</taxon>
        <taxon>Sphingobacteriaceae</taxon>
        <taxon>Pseudopedobacter</taxon>
    </lineage>
</organism>
<evidence type="ECO:0000256" key="6">
    <source>
        <dbReference type="SAM" id="MobiDB-lite"/>
    </source>
</evidence>
<dbReference type="Pfam" id="PF02706">
    <property type="entry name" value="Wzz"/>
    <property type="match status" value="1"/>
</dbReference>
<gene>
    <name evidence="9" type="ORF">ACFSAH_04010</name>
</gene>
<evidence type="ECO:0000313" key="9">
    <source>
        <dbReference type="EMBL" id="MFD1629026.1"/>
    </source>
</evidence>
<dbReference type="PANTHER" id="PTHR32309">
    <property type="entry name" value="TYROSINE-PROTEIN KINASE"/>
    <property type="match status" value="1"/>
</dbReference>
<keyword evidence="5 7" id="KW-0472">Membrane</keyword>
<keyword evidence="3 7" id="KW-0812">Transmembrane</keyword>
<evidence type="ECO:0000256" key="5">
    <source>
        <dbReference type="ARBA" id="ARBA00023136"/>
    </source>
</evidence>
<feature type="domain" description="Polysaccharide chain length determinant N-terminal" evidence="8">
    <location>
        <begin position="42"/>
        <end position="134"/>
    </location>
</feature>
<evidence type="ECO:0000259" key="8">
    <source>
        <dbReference type="Pfam" id="PF02706"/>
    </source>
</evidence>
<evidence type="ECO:0000256" key="3">
    <source>
        <dbReference type="ARBA" id="ARBA00022692"/>
    </source>
</evidence>
<dbReference type="RefSeq" id="WP_379661407.1">
    <property type="nucleotide sequence ID" value="NZ_JBHUDG010000003.1"/>
</dbReference>
<feature type="compositionally biased region" description="Polar residues" evidence="6">
    <location>
        <begin position="9"/>
        <end position="22"/>
    </location>
</feature>
<reference evidence="10" key="1">
    <citation type="journal article" date="2019" name="Int. J. Syst. Evol. Microbiol.">
        <title>The Global Catalogue of Microorganisms (GCM) 10K type strain sequencing project: providing services to taxonomists for standard genome sequencing and annotation.</title>
        <authorList>
            <consortium name="The Broad Institute Genomics Platform"/>
            <consortium name="The Broad Institute Genome Sequencing Center for Infectious Disease"/>
            <person name="Wu L."/>
            <person name="Ma J."/>
        </authorList>
    </citation>
    <scope>NUCLEOTIDE SEQUENCE [LARGE SCALE GENOMIC DNA]</scope>
    <source>
        <strain evidence="10">CCUG 53762</strain>
    </source>
</reference>
<keyword evidence="4 7" id="KW-1133">Transmembrane helix</keyword>
<feature type="transmembrane region" description="Helical" evidence="7">
    <location>
        <begin position="53"/>
        <end position="72"/>
    </location>
</feature>
<evidence type="ECO:0000256" key="2">
    <source>
        <dbReference type="ARBA" id="ARBA00022475"/>
    </source>
</evidence>
<comment type="caution">
    <text evidence="9">The sequence shown here is derived from an EMBL/GenBank/DDBJ whole genome shotgun (WGS) entry which is preliminary data.</text>
</comment>
<evidence type="ECO:0000256" key="1">
    <source>
        <dbReference type="ARBA" id="ARBA00004651"/>
    </source>
</evidence>
<feature type="region of interest" description="Disordered" evidence="6">
    <location>
        <begin position="1"/>
        <end position="22"/>
    </location>
</feature>
<dbReference type="InterPro" id="IPR050445">
    <property type="entry name" value="Bact_polysacc_biosynth/exp"/>
</dbReference>
<proteinExistence type="predicted"/>
<evidence type="ECO:0000313" key="10">
    <source>
        <dbReference type="Proteomes" id="UP001597118"/>
    </source>
</evidence>
<keyword evidence="2" id="KW-1003">Cell membrane</keyword>
<dbReference type="InterPro" id="IPR003856">
    <property type="entry name" value="LPS_length_determ_N"/>
</dbReference>
<protein>
    <submittedName>
        <fullName evidence="9">Wzz/FepE/Etk N-terminal domain-containing protein</fullName>
    </submittedName>
</protein>
<evidence type="ECO:0000256" key="4">
    <source>
        <dbReference type="ARBA" id="ARBA00022989"/>
    </source>
</evidence>
<keyword evidence="10" id="KW-1185">Reference proteome</keyword>
<dbReference type="Proteomes" id="UP001597118">
    <property type="component" value="Unassembled WGS sequence"/>
</dbReference>
<sequence length="372" mass="41237">MAEQKHIKTSQQPEQQTARVGETYSNTADDEISLKDLILKIKEWISYLCSKKWTIIIAGLIGGVLGLTYSLIKKPIYTATTTFVLESGEKGGGLGAYAGLASMVGIDLGGGGGGIFQGDNILELYKSRSMIEKALLDTVTIDGEKMSLIDHYVDVNKLKEKWCQKPETKDVIFNKQPNRIKDSLVTDIINGINKNILSVTKPDKKLSIIKVDVKSEDEQFSKLFNEKIVQTVNDFYVETKTKKSLDNIAILQHQTDSVKAVMYGAIYQSAAVADATPNLNPIRQVLRTPAVRSQISAEANKAMYSELVKNLELAKITVRKEVPLIQVIDEPVYPLEKYKFGTMKGLISGGLFGGLLVIIILSIKKLFQYINR</sequence>
<evidence type="ECO:0000256" key="7">
    <source>
        <dbReference type="SAM" id="Phobius"/>
    </source>
</evidence>